<evidence type="ECO:0000256" key="1">
    <source>
        <dbReference type="ARBA" id="ARBA00008259"/>
    </source>
</evidence>
<dbReference type="Gramene" id="Kaladp0047s0232.1.v1.1">
    <property type="protein sequence ID" value="Kaladp0047s0232.1.v1.1"/>
    <property type="gene ID" value="Kaladp0047s0232.v1.1"/>
</dbReference>
<dbReference type="InterPro" id="IPR015943">
    <property type="entry name" value="WD40/YVTN_repeat-like_dom_sf"/>
</dbReference>
<protein>
    <recommendedName>
        <fullName evidence="5">Serine/threonine-protein phosphatase 2A 55 kDa regulatory subunit B</fullName>
    </recommendedName>
</protein>
<reference evidence="7" key="1">
    <citation type="submission" date="2021-01" db="UniProtKB">
        <authorList>
            <consortium name="EnsemblPlants"/>
        </authorList>
    </citation>
    <scope>IDENTIFICATION</scope>
</reference>
<evidence type="ECO:0000313" key="7">
    <source>
        <dbReference type="EnsemblPlants" id="Kaladp0047s0232.1.v1.1"/>
    </source>
</evidence>
<comment type="function">
    <text evidence="4">The B regulatory subunit may modulate substrate selectivity and catalytic activity, and may also direct the localization of the catalytic enzyme to a particular subcellular compartment.</text>
</comment>
<dbReference type="GO" id="GO:0000159">
    <property type="term" value="C:protein phosphatase type 2A complex"/>
    <property type="evidence" value="ECO:0007669"/>
    <property type="project" value="UniProtKB-UniRule"/>
</dbReference>
<dbReference type="AlphaFoldDB" id="A0A7N0TXD7"/>
<dbReference type="InterPro" id="IPR000009">
    <property type="entry name" value="PP2A_PR55"/>
</dbReference>
<evidence type="ECO:0000313" key="8">
    <source>
        <dbReference type="Proteomes" id="UP000594263"/>
    </source>
</evidence>
<dbReference type="InterPro" id="IPR001680">
    <property type="entry name" value="WD40_rpt"/>
</dbReference>
<dbReference type="Gene3D" id="2.130.10.10">
    <property type="entry name" value="YVTN repeat-like/Quinoprotein amine dehydrogenase"/>
    <property type="match status" value="2"/>
</dbReference>
<dbReference type="PIRSF" id="PIRSF037309">
    <property type="entry name" value="PP2A_PR55"/>
    <property type="match status" value="1"/>
</dbReference>
<dbReference type="PRINTS" id="PR00600">
    <property type="entry name" value="PP2APR55"/>
</dbReference>
<name>A0A7N0TXD7_KALFE</name>
<evidence type="ECO:0000256" key="2">
    <source>
        <dbReference type="ARBA" id="ARBA00022574"/>
    </source>
</evidence>
<feature type="region of interest" description="Disordered" evidence="6">
    <location>
        <begin position="27"/>
        <end position="52"/>
    </location>
</feature>
<dbReference type="SUPFAM" id="SSF50978">
    <property type="entry name" value="WD40 repeat-like"/>
    <property type="match status" value="1"/>
</dbReference>
<dbReference type="Proteomes" id="UP000594263">
    <property type="component" value="Unplaced"/>
</dbReference>
<organism evidence="7 8">
    <name type="scientific">Kalanchoe fedtschenkoi</name>
    <name type="common">Lavender scallops</name>
    <name type="synonym">South American air plant</name>
    <dbReference type="NCBI Taxonomy" id="63787"/>
    <lineage>
        <taxon>Eukaryota</taxon>
        <taxon>Viridiplantae</taxon>
        <taxon>Streptophyta</taxon>
        <taxon>Embryophyta</taxon>
        <taxon>Tracheophyta</taxon>
        <taxon>Spermatophyta</taxon>
        <taxon>Magnoliopsida</taxon>
        <taxon>eudicotyledons</taxon>
        <taxon>Gunneridae</taxon>
        <taxon>Pentapetalae</taxon>
        <taxon>Saxifragales</taxon>
        <taxon>Crassulaceae</taxon>
        <taxon>Kalanchoe</taxon>
    </lineage>
</organism>
<evidence type="ECO:0000256" key="3">
    <source>
        <dbReference type="ARBA" id="ARBA00022737"/>
    </source>
</evidence>
<sequence length="519" mass="58034">MMEEEGGTRSAQSLKWKFSQVFEPKMANEKSVKDAEEVTSDDKESKDDQTSAKQVDKVISAVRFDKTGDLIATGDCGGRIVLYELSDLKKSSQSRTIGERIDSGDTTHPLYRWKIDFKSHEKQYQVDYLTCEPIKNKINKITWCPAPNTASLLLSTNEKTIKLWKVQEKKVKKIFTFDMNIPRASGKSTTASATISGCPRREKSHNSLTIGESIQLRTGSSSLPLRAPKLETNTVATCRRTFAKAHDFHINSISTNSDCETFISADELQIHLWNLERSDQAFNIVDLTPVYGNHMPQVITAAEFHPEHCNMLAYGTSKGLIRLLDLRLSALCDRSGKLFGERGCRSSRSATMDFVSSISDIKFKNDGRHVITRDYTALKLWDINMNSGPVSTYTVQENLLSKIRDRKLLEDMFEFCLSGNGLCAATGSYSHLFRLIDLSQDSNKAKTLQASTMPQMLNVEASSPWTARALERCGVSATRELGGNGCFYNDTVKLLNLAWHPSQNLIACALADSLFLYHA</sequence>
<comment type="similarity">
    <text evidence="1 5">Belongs to the phosphatase 2A regulatory subunit B family.</text>
</comment>
<keyword evidence="2 5" id="KW-0853">WD repeat</keyword>
<accession>A0A7N0TXD7</accession>
<keyword evidence="8" id="KW-1185">Reference proteome</keyword>
<evidence type="ECO:0000256" key="4">
    <source>
        <dbReference type="ARBA" id="ARBA00034298"/>
    </source>
</evidence>
<dbReference type="GO" id="GO:0019888">
    <property type="term" value="F:protein phosphatase regulator activity"/>
    <property type="evidence" value="ECO:0007669"/>
    <property type="project" value="InterPro"/>
</dbReference>
<dbReference type="SMART" id="SM00320">
    <property type="entry name" value="WD40"/>
    <property type="match status" value="6"/>
</dbReference>
<dbReference type="InterPro" id="IPR036322">
    <property type="entry name" value="WD40_repeat_dom_sf"/>
</dbReference>
<dbReference type="PANTHER" id="PTHR11871">
    <property type="entry name" value="PROTEIN PHOSPHATASE PP2A REGULATORY SUBUNIT B"/>
    <property type="match status" value="1"/>
</dbReference>
<evidence type="ECO:0000256" key="6">
    <source>
        <dbReference type="SAM" id="MobiDB-lite"/>
    </source>
</evidence>
<evidence type="ECO:0000256" key="5">
    <source>
        <dbReference type="RuleBase" id="RU331113"/>
    </source>
</evidence>
<keyword evidence="3 5" id="KW-0677">Repeat</keyword>
<dbReference type="EnsemblPlants" id="Kaladp0047s0232.1.v1.1">
    <property type="protein sequence ID" value="Kaladp0047s0232.1.v1.1"/>
    <property type="gene ID" value="Kaladp0047s0232.v1.1"/>
</dbReference>
<proteinExistence type="inferred from homology"/>